<evidence type="ECO:0000256" key="1">
    <source>
        <dbReference type="ARBA" id="ARBA00004651"/>
    </source>
</evidence>
<dbReference type="KEGG" id="ome:OLMES_4201"/>
<comment type="similarity">
    <text evidence="2">Belongs to the DoxX family.</text>
</comment>
<keyword evidence="9" id="KW-1185">Reference proteome</keyword>
<dbReference type="Proteomes" id="UP000196027">
    <property type="component" value="Chromosome"/>
</dbReference>
<accession>A0A1Y0ICG8</accession>
<evidence type="ECO:0000256" key="6">
    <source>
        <dbReference type="ARBA" id="ARBA00023136"/>
    </source>
</evidence>
<dbReference type="PANTHER" id="PTHR33452">
    <property type="entry name" value="OXIDOREDUCTASE CATD-RELATED"/>
    <property type="match status" value="1"/>
</dbReference>
<dbReference type="GO" id="GO:0005886">
    <property type="term" value="C:plasma membrane"/>
    <property type="evidence" value="ECO:0007669"/>
    <property type="project" value="UniProtKB-SubCell"/>
</dbReference>
<dbReference type="RefSeq" id="WP_087463019.1">
    <property type="nucleotide sequence ID" value="NZ_CP021425.1"/>
</dbReference>
<dbReference type="InterPro" id="IPR051907">
    <property type="entry name" value="DoxX-like_oxidoreductase"/>
</dbReference>
<reference evidence="8 9" key="1">
    <citation type="submission" date="2017-05" db="EMBL/GenBank/DDBJ databases">
        <title>Genomic insights into alkan degradation activity of Oleiphilus messinensis.</title>
        <authorList>
            <person name="Kozyavkin S.A."/>
            <person name="Slesarev A.I."/>
            <person name="Golyshin P.N."/>
            <person name="Korzhenkov A."/>
            <person name="Golyshina O.N."/>
            <person name="Toshchakov S.V."/>
        </authorList>
    </citation>
    <scope>NUCLEOTIDE SEQUENCE [LARGE SCALE GENOMIC DNA]</scope>
    <source>
        <strain evidence="8 9">ME102</strain>
    </source>
</reference>
<keyword evidence="3" id="KW-1003">Cell membrane</keyword>
<feature type="transmembrane region" description="Helical" evidence="7">
    <location>
        <begin position="20"/>
        <end position="39"/>
    </location>
</feature>
<feature type="transmembrane region" description="Helical" evidence="7">
    <location>
        <begin position="75"/>
        <end position="97"/>
    </location>
</feature>
<name>A0A1Y0ICG8_9GAMM</name>
<dbReference type="EMBL" id="CP021425">
    <property type="protein sequence ID" value="ARU58217.1"/>
    <property type="molecule type" value="Genomic_DNA"/>
</dbReference>
<evidence type="ECO:0000313" key="8">
    <source>
        <dbReference type="EMBL" id="ARU58217.1"/>
    </source>
</evidence>
<sequence>MNILVSPYLGGISLVDKLQPVVNLVFRGWVAYVFFLSGLTKIKSWDSTLALFEYEYAVPLINFKLAAYAATAAELIFPVLLVLGLFGRISALALFVLNWVAAISYPDISAAGIKDHYFWGTMLLVLIVYGPGSWSLDHLIKRRFV</sequence>
<evidence type="ECO:0000256" key="3">
    <source>
        <dbReference type="ARBA" id="ARBA00022475"/>
    </source>
</evidence>
<dbReference type="OrthoDB" id="121744at2"/>
<evidence type="ECO:0000256" key="7">
    <source>
        <dbReference type="SAM" id="Phobius"/>
    </source>
</evidence>
<proteinExistence type="inferred from homology"/>
<organism evidence="8 9">
    <name type="scientific">Oleiphilus messinensis</name>
    <dbReference type="NCBI Taxonomy" id="141451"/>
    <lineage>
        <taxon>Bacteria</taxon>
        <taxon>Pseudomonadati</taxon>
        <taxon>Pseudomonadota</taxon>
        <taxon>Gammaproteobacteria</taxon>
        <taxon>Oceanospirillales</taxon>
        <taxon>Oleiphilaceae</taxon>
        <taxon>Oleiphilus</taxon>
    </lineage>
</organism>
<comment type="subcellular location">
    <subcellularLocation>
        <location evidence="1">Cell membrane</location>
        <topology evidence="1">Multi-pass membrane protein</topology>
    </subcellularLocation>
</comment>
<gene>
    <name evidence="8" type="ORF">OLMES_4201</name>
</gene>
<dbReference type="PANTHER" id="PTHR33452:SF1">
    <property type="entry name" value="INNER MEMBRANE PROTEIN YPHA-RELATED"/>
    <property type="match status" value="1"/>
</dbReference>
<keyword evidence="6 7" id="KW-0472">Membrane</keyword>
<evidence type="ECO:0000256" key="4">
    <source>
        <dbReference type="ARBA" id="ARBA00022692"/>
    </source>
</evidence>
<protein>
    <submittedName>
        <fullName evidence="8">DoxX family protein</fullName>
    </submittedName>
</protein>
<dbReference type="InterPro" id="IPR032808">
    <property type="entry name" value="DoxX"/>
</dbReference>
<evidence type="ECO:0000313" key="9">
    <source>
        <dbReference type="Proteomes" id="UP000196027"/>
    </source>
</evidence>
<keyword evidence="4 7" id="KW-0812">Transmembrane</keyword>
<keyword evidence="5 7" id="KW-1133">Transmembrane helix</keyword>
<evidence type="ECO:0000256" key="5">
    <source>
        <dbReference type="ARBA" id="ARBA00022989"/>
    </source>
</evidence>
<dbReference type="Pfam" id="PF07681">
    <property type="entry name" value="DoxX"/>
    <property type="match status" value="1"/>
</dbReference>
<dbReference type="AlphaFoldDB" id="A0A1Y0ICG8"/>
<feature type="transmembrane region" description="Helical" evidence="7">
    <location>
        <begin position="117"/>
        <end position="136"/>
    </location>
</feature>
<evidence type="ECO:0000256" key="2">
    <source>
        <dbReference type="ARBA" id="ARBA00006679"/>
    </source>
</evidence>